<reference evidence="1" key="1">
    <citation type="journal article" date="2017" name="Elife">
        <title>The kinetoplastid-infecting Bodo saltans virus (BsV), a window into the most abundant giant viruses in the sea.</title>
        <authorList>
            <person name="Deeg C.M."/>
            <person name="Chow C.-E.T."/>
            <person name="Suttle C.A."/>
        </authorList>
    </citation>
    <scope>NUCLEOTIDE SEQUENCE</scope>
    <source>
        <strain evidence="1">NG1</strain>
    </source>
</reference>
<protein>
    <submittedName>
        <fullName evidence="1">Uncharacterized protein</fullName>
    </submittedName>
</protein>
<keyword evidence="2" id="KW-1185">Reference proteome</keyword>
<evidence type="ECO:0000313" key="2">
    <source>
        <dbReference type="Proteomes" id="UP000240325"/>
    </source>
</evidence>
<dbReference type="EMBL" id="MF782455">
    <property type="protein sequence ID" value="ATZ80385.1"/>
    <property type="molecule type" value="Genomic_DNA"/>
</dbReference>
<gene>
    <name evidence="1" type="ORF">BMW23_0328</name>
</gene>
<name>A0A2H4UU89_9VIRU</name>
<evidence type="ECO:0000313" key="1">
    <source>
        <dbReference type="EMBL" id="ATZ80385.1"/>
    </source>
</evidence>
<proteinExistence type="predicted"/>
<organism evidence="1">
    <name type="scientific">Bodo saltans virus</name>
    <dbReference type="NCBI Taxonomy" id="2024608"/>
    <lineage>
        <taxon>Viruses</taxon>
        <taxon>Varidnaviria</taxon>
        <taxon>Bamfordvirae</taxon>
        <taxon>Nucleocytoviricota</taxon>
        <taxon>Megaviricetes</taxon>
        <taxon>Imitervirales</taxon>
        <taxon>Mimiviridae</taxon>
        <taxon>Klosneuvirinae</taxon>
        <taxon>Theiavirus</taxon>
        <taxon>Theiavirus salishense</taxon>
    </lineage>
</organism>
<dbReference type="Proteomes" id="UP000240325">
    <property type="component" value="Segment"/>
</dbReference>
<sequence length="191" mass="21683">MSSIHEQRYIKYLNKTGGFDPSKLSKLKAFAKIAAEKGSVIAKKGAEIAKKGIEKAEKLKNKCYEMLTPIVEELNREKETYSVLFNLAVHDENVSYDKILKYVTRIHVIMGMKIAEISSKKNLKELVSIMADIRCIVLKINVKKLRKKSHGLASMISQLKELLNKVMELIKLVYSDGSADDEDIDFDCNKK</sequence>
<accession>A0A2H4UU89</accession>